<evidence type="ECO:0000313" key="2">
    <source>
        <dbReference type="EMBL" id="RPA70640.1"/>
    </source>
</evidence>
<organism evidence="2 3">
    <name type="scientific">Ascobolus immersus RN42</name>
    <dbReference type="NCBI Taxonomy" id="1160509"/>
    <lineage>
        <taxon>Eukaryota</taxon>
        <taxon>Fungi</taxon>
        <taxon>Dikarya</taxon>
        <taxon>Ascomycota</taxon>
        <taxon>Pezizomycotina</taxon>
        <taxon>Pezizomycetes</taxon>
        <taxon>Pezizales</taxon>
        <taxon>Ascobolaceae</taxon>
        <taxon>Ascobolus</taxon>
    </lineage>
</organism>
<feature type="region of interest" description="Disordered" evidence="1">
    <location>
        <begin position="380"/>
        <end position="419"/>
    </location>
</feature>
<reference evidence="2 3" key="1">
    <citation type="journal article" date="2018" name="Nat. Ecol. Evol.">
        <title>Pezizomycetes genomes reveal the molecular basis of ectomycorrhizal truffle lifestyle.</title>
        <authorList>
            <person name="Murat C."/>
            <person name="Payen T."/>
            <person name="Noel B."/>
            <person name="Kuo A."/>
            <person name="Morin E."/>
            <person name="Chen J."/>
            <person name="Kohler A."/>
            <person name="Krizsan K."/>
            <person name="Balestrini R."/>
            <person name="Da Silva C."/>
            <person name="Montanini B."/>
            <person name="Hainaut M."/>
            <person name="Levati E."/>
            <person name="Barry K.W."/>
            <person name="Belfiori B."/>
            <person name="Cichocki N."/>
            <person name="Clum A."/>
            <person name="Dockter R.B."/>
            <person name="Fauchery L."/>
            <person name="Guy J."/>
            <person name="Iotti M."/>
            <person name="Le Tacon F."/>
            <person name="Lindquist E.A."/>
            <person name="Lipzen A."/>
            <person name="Malagnac F."/>
            <person name="Mello A."/>
            <person name="Molinier V."/>
            <person name="Miyauchi S."/>
            <person name="Poulain J."/>
            <person name="Riccioni C."/>
            <person name="Rubini A."/>
            <person name="Sitrit Y."/>
            <person name="Splivallo R."/>
            <person name="Traeger S."/>
            <person name="Wang M."/>
            <person name="Zifcakova L."/>
            <person name="Wipf D."/>
            <person name="Zambonelli A."/>
            <person name="Paolocci F."/>
            <person name="Nowrousian M."/>
            <person name="Ottonello S."/>
            <person name="Baldrian P."/>
            <person name="Spatafora J.W."/>
            <person name="Henrissat B."/>
            <person name="Nagy L.G."/>
            <person name="Aury J.M."/>
            <person name="Wincker P."/>
            <person name="Grigoriev I.V."/>
            <person name="Bonfante P."/>
            <person name="Martin F.M."/>
        </authorList>
    </citation>
    <scope>NUCLEOTIDE SEQUENCE [LARGE SCALE GENOMIC DNA]</scope>
    <source>
        <strain evidence="2 3">RN42</strain>
    </source>
</reference>
<sequence length="419" mass="48389">APYYGAWDFDALSCEDNWDGEAEFNIQPLGVNYFAGKTDYLKLKRVRFDAKFCVIPVQSRHKKPEIVPAEIVAEKPDSYMGPIGLLVFDAKADYNCRYFLLHPRGPEKVDGDEEEGVKFPHTYFDYDHIQDYPRGYSSNQHGSRGTKGWNAEKMIAKELAKFRLGYHLKEQLLDVTNTATKKKGEENGLYQELSKEIKAVYFNSPVLHTCTATKHVAERHEVIANWLLTTNAVLPAFKTALLAASHDYDTKVIRKSKGGKLISKREEFSYKDRCLPYASWKWNQHRRFLWAALDSIVLGFFKNYKSGMPTAQAYIRLFHRTFPSLDPNSKEYIAKDKKLNDVKDEARLLDLTPAFPFPQAIFQSFDQFENRKKALAKTVAEGTTTKAPKRALNQLRETDTHEEEEEEEEEYLSEDEYEE</sequence>
<gene>
    <name evidence="2" type="ORF">BJ508DRAFT_336966</name>
</gene>
<dbReference type="Proteomes" id="UP000275078">
    <property type="component" value="Unassembled WGS sequence"/>
</dbReference>
<keyword evidence="3" id="KW-1185">Reference proteome</keyword>
<feature type="non-terminal residue" evidence="2">
    <location>
        <position position="1"/>
    </location>
</feature>
<dbReference type="AlphaFoldDB" id="A0A3N4HEM7"/>
<dbReference type="EMBL" id="ML120172">
    <property type="protein sequence ID" value="RPA70640.1"/>
    <property type="molecule type" value="Genomic_DNA"/>
</dbReference>
<name>A0A3N4HEM7_ASCIM</name>
<accession>A0A3N4HEM7</accession>
<evidence type="ECO:0000256" key="1">
    <source>
        <dbReference type="SAM" id="MobiDB-lite"/>
    </source>
</evidence>
<evidence type="ECO:0000313" key="3">
    <source>
        <dbReference type="Proteomes" id="UP000275078"/>
    </source>
</evidence>
<feature type="compositionally biased region" description="Acidic residues" evidence="1">
    <location>
        <begin position="400"/>
        <end position="419"/>
    </location>
</feature>
<protein>
    <submittedName>
        <fullName evidence="2">Uncharacterized protein</fullName>
    </submittedName>
</protein>
<proteinExistence type="predicted"/>